<dbReference type="PaxDb" id="39947-A0A0P0WTA0"/>
<organism evidence="2 3">
    <name type="scientific">Oryza sativa subsp. japonica</name>
    <name type="common">Rice</name>
    <dbReference type="NCBI Taxonomy" id="39947"/>
    <lineage>
        <taxon>Eukaryota</taxon>
        <taxon>Viridiplantae</taxon>
        <taxon>Streptophyta</taxon>
        <taxon>Embryophyta</taxon>
        <taxon>Tracheophyta</taxon>
        <taxon>Spermatophyta</taxon>
        <taxon>Magnoliopsida</taxon>
        <taxon>Liliopsida</taxon>
        <taxon>Poales</taxon>
        <taxon>Poaceae</taxon>
        <taxon>BOP clade</taxon>
        <taxon>Oryzoideae</taxon>
        <taxon>Oryzeae</taxon>
        <taxon>Oryzinae</taxon>
        <taxon>Oryza</taxon>
        <taxon>Oryza sativa</taxon>
    </lineage>
</organism>
<protein>
    <submittedName>
        <fullName evidence="2">Os06g0165201 protein</fullName>
    </submittedName>
</protein>
<reference evidence="2 3" key="3">
    <citation type="journal article" date="2013" name="Rice">
        <title>Improvement of the Oryza sativa Nipponbare reference genome using next generation sequence and optical map data.</title>
        <authorList>
            <person name="Kawahara Y."/>
            <person name="de la Bastide M."/>
            <person name="Hamilton J.P."/>
            <person name="Kanamori H."/>
            <person name="McCombie W.R."/>
            <person name="Ouyang S."/>
            <person name="Schwartz D.C."/>
            <person name="Tanaka T."/>
            <person name="Wu J."/>
            <person name="Zhou S."/>
            <person name="Childs K.L."/>
            <person name="Davidson R.M."/>
            <person name="Lin H."/>
            <person name="Quesada-Ocampo L."/>
            <person name="Vaillancourt B."/>
            <person name="Sakai H."/>
            <person name="Lee S.S."/>
            <person name="Kim J."/>
            <person name="Numa H."/>
            <person name="Itoh T."/>
            <person name="Buell C.R."/>
            <person name="Matsumoto T."/>
        </authorList>
    </citation>
    <scope>NUCLEOTIDE SEQUENCE [LARGE SCALE GENOMIC DNA]</scope>
    <source>
        <strain evidence="3">cv. Nipponbare</strain>
    </source>
</reference>
<reference evidence="2 3" key="2">
    <citation type="journal article" date="2013" name="Plant Cell Physiol.">
        <title>Rice Annotation Project Database (RAP-DB): an integrative and interactive database for rice genomics.</title>
        <authorList>
            <person name="Sakai H."/>
            <person name="Lee S.S."/>
            <person name="Tanaka T."/>
            <person name="Numa H."/>
            <person name="Kim J."/>
            <person name="Kawahara Y."/>
            <person name="Wakimoto H."/>
            <person name="Yang C.C."/>
            <person name="Iwamoto M."/>
            <person name="Abe T."/>
            <person name="Yamada Y."/>
            <person name="Muto A."/>
            <person name="Inokuchi H."/>
            <person name="Ikemura T."/>
            <person name="Matsumoto T."/>
            <person name="Sasaki T."/>
            <person name="Itoh T."/>
        </authorList>
    </citation>
    <scope>NUCLEOTIDE SEQUENCE [LARGE SCALE GENOMIC DNA]</scope>
    <source>
        <strain evidence="3">cv. Nipponbare</strain>
    </source>
</reference>
<name>A0A0P0WTA0_ORYSJ</name>
<dbReference type="Proteomes" id="UP000059680">
    <property type="component" value="Chromosome 6"/>
</dbReference>
<evidence type="ECO:0000256" key="1">
    <source>
        <dbReference type="SAM" id="MobiDB-lite"/>
    </source>
</evidence>
<keyword evidence="3" id="KW-1185">Reference proteome</keyword>
<sequence length="73" mass="7537">MTTGAAGKEEGVGSVGEGDGRCGKGGVEGQRAAGKRERATGGKGGAERQRAAGGKVRRRASAVDVRREARRRW</sequence>
<evidence type="ECO:0000313" key="2">
    <source>
        <dbReference type="EMBL" id="BAS96323.1"/>
    </source>
</evidence>
<reference evidence="3" key="1">
    <citation type="journal article" date="2005" name="Nature">
        <title>The map-based sequence of the rice genome.</title>
        <authorList>
            <consortium name="International rice genome sequencing project (IRGSP)"/>
            <person name="Matsumoto T."/>
            <person name="Wu J."/>
            <person name="Kanamori H."/>
            <person name="Katayose Y."/>
            <person name="Fujisawa M."/>
            <person name="Namiki N."/>
            <person name="Mizuno H."/>
            <person name="Yamamoto K."/>
            <person name="Antonio B.A."/>
            <person name="Baba T."/>
            <person name="Sakata K."/>
            <person name="Nagamura Y."/>
            <person name="Aoki H."/>
            <person name="Arikawa K."/>
            <person name="Arita K."/>
            <person name="Bito T."/>
            <person name="Chiden Y."/>
            <person name="Fujitsuka N."/>
            <person name="Fukunaka R."/>
            <person name="Hamada M."/>
            <person name="Harada C."/>
            <person name="Hayashi A."/>
            <person name="Hijishita S."/>
            <person name="Honda M."/>
            <person name="Hosokawa S."/>
            <person name="Ichikawa Y."/>
            <person name="Idonuma A."/>
            <person name="Iijima M."/>
            <person name="Ikeda M."/>
            <person name="Ikeno M."/>
            <person name="Ito K."/>
            <person name="Ito S."/>
            <person name="Ito T."/>
            <person name="Ito Y."/>
            <person name="Ito Y."/>
            <person name="Iwabuchi A."/>
            <person name="Kamiya K."/>
            <person name="Karasawa W."/>
            <person name="Kurita K."/>
            <person name="Katagiri S."/>
            <person name="Kikuta A."/>
            <person name="Kobayashi H."/>
            <person name="Kobayashi N."/>
            <person name="Machita K."/>
            <person name="Maehara T."/>
            <person name="Masukawa M."/>
            <person name="Mizubayashi T."/>
            <person name="Mukai Y."/>
            <person name="Nagasaki H."/>
            <person name="Nagata Y."/>
            <person name="Naito S."/>
            <person name="Nakashima M."/>
            <person name="Nakama Y."/>
            <person name="Nakamichi Y."/>
            <person name="Nakamura M."/>
            <person name="Meguro A."/>
            <person name="Negishi M."/>
            <person name="Ohta I."/>
            <person name="Ohta T."/>
            <person name="Okamoto M."/>
            <person name="Ono N."/>
            <person name="Saji S."/>
            <person name="Sakaguchi M."/>
            <person name="Sakai K."/>
            <person name="Shibata M."/>
            <person name="Shimokawa T."/>
            <person name="Song J."/>
            <person name="Takazaki Y."/>
            <person name="Terasawa K."/>
            <person name="Tsugane M."/>
            <person name="Tsuji K."/>
            <person name="Ueda S."/>
            <person name="Waki K."/>
            <person name="Yamagata H."/>
            <person name="Yamamoto M."/>
            <person name="Yamamoto S."/>
            <person name="Yamane H."/>
            <person name="Yoshiki S."/>
            <person name="Yoshihara R."/>
            <person name="Yukawa K."/>
            <person name="Zhong H."/>
            <person name="Yano M."/>
            <person name="Yuan Q."/>
            <person name="Ouyang S."/>
            <person name="Liu J."/>
            <person name="Jones K.M."/>
            <person name="Gansberger K."/>
            <person name="Moffat K."/>
            <person name="Hill J."/>
            <person name="Bera J."/>
            <person name="Fadrosh D."/>
            <person name="Jin S."/>
            <person name="Johri S."/>
            <person name="Kim M."/>
            <person name="Overton L."/>
            <person name="Reardon M."/>
            <person name="Tsitrin T."/>
            <person name="Vuong H."/>
            <person name="Weaver B."/>
            <person name="Ciecko A."/>
            <person name="Tallon L."/>
            <person name="Jackson J."/>
            <person name="Pai G."/>
            <person name="Aken S.V."/>
            <person name="Utterback T."/>
            <person name="Reidmuller S."/>
            <person name="Feldblyum T."/>
            <person name="Hsiao J."/>
            <person name="Zismann V."/>
            <person name="Iobst S."/>
            <person name="de Vazeille A.R."/>
            <person name="Buell C.R."/>
            <person name="Ying K."/>
            <person name="Li Y."/>
            <person name="Lu T."/>
            <person name="Huang Y."/>
            <person name="Zhao Q."/>
            <person name="Feng Q."/>
            <person name="Zhang L."/>
            <person name="Zhu J."/>
            <person name="Weng Q."/>
            <person name="Mu J."/>
            <person name="Lu Y."/>
            <person name="Fan D."/>
            <person name="Liu Y."/>
            <person name="Guan J."/>
            <person name="Zhang Y."/>
            <person name="Yu S."/>
            <person name="Liu X."/>
            <person name="Zhang Y."/>
            <person name="Hong G."/>
            <person name="Han B."/>
            <person name="Choisne N."/>
            <person name="Demange N."/>
            <person name="Orjeda G."/>
            <person name="Samain S."/>
            <person name="Cattolico L."/>
            <person name="Pelletier E."/>
            <person name="Couloux A."/>
            <person name="Segurens B."/>
            <person name="Wincker P."/>
            <person name="D'Hont A."/>
            <person name="Scarpelli C."/>
            <person name="Weissenbach J."/>
            <person name="Salanoubat M."/>
            <person name="Quetier F."/>
            <person name="Yu Y."/>
            <person name="Kim H.R."/>
            <person name="Rambo T."/>
            <person name="Currie J."/>
            <person name="Collura K."/>
            <person name="Luo M."/>
            <person name="Yang T."/>
            <person name="Ammiraju J.S.S."/>
            <person name="Engler F."/>
            <person name="Soderlund C."/>
            <person name="Wing R.A."/>
            <person name="Palmer L.E."/>
            <person name="de la Bastide M."/>
            <person name="Spiegel L."/>
            <person name="Nascimento L."/>
            <person name="Zutavern T."/>
            <person name="O'Shaughnessy A."/>
            <person name="Dike S."/>
            <person name="Dedhia N."/>
            <person name="Preston R."/>
            <person name="Balija V."/>
            <person name="McCombie W.R."/>
            <person name="Chow T."/>
            <person name="Chen H."/>
            <person name="Chung M."/>
            <person name="Chen C."/>
            <person name="Shaw J."/>
            <person name="Wu H."/>
            <person name="Hsiao K."/>
            <person name="Chao Y."/>
            <person name="Chu M."/>
            <person name="Cheng C."/>
            <person name="Hour A."/>
            <person name="Lee P."/>
            <person name="Lin S."/>
            <person name="Lin Y."/>
            <person name="Liou J."/>
            <person name="Liu S."/>
            <person name="Hsing Y."/>
            <person name="Raghuvanshi S."/>
            <person name="Mohanty A."/>
            <person name="Bharti A.K."/>
            <person name="Gaur A."/>
            <person name="Gupta V."/>
            <person name="Kumar D."/>
            <person name="Ravi V."/>
            <person name="Vij S."/>
            <person name="Kapur A."/>
            <person name="Khurana P."/>
            <person name="Khurana P."/>
            <person name="Khurana J.P."/>
            <person name="Tyagi A.K."/>
            <person name="Gaikwad K."/>
            <person name="Singh A."/>
            <person name="Dalal V."/>
            <person name="Srivastava S."/>
            <person name="Dixit A."/>
            <person name="Pal A.K."/>
            <person name="Ghazi I.A."/>
            <person name="Yadav M."/>
            <person name="Pandit A."/>
            <person name="Bhargava A."/>
            <person name="Sureshbabu K."/>
            <person name="Batra K."/>
            <person name="Sharma T.R."/>
            <person name="Mohapatra T."/>
            <person name="Singh N.K."/>
            <person name="Messing J."/>
            <person name="Nelson A.B."/>
            <person name="Fuks G."/>
            <person name="Kavchok S."/>
            <person name="Keizer G."/>
            <person name="Linton E."/>
            <person name="Llaca V."/>
            <person name="Song R."/>
            <person name="Tanyolac B."/>
            <person name="Young S."/>
            <person name="Ho-Il K."/>
            <person name="Hahn J.H."/>
            <person name="Sangsakoo G."/>
            <person name="Vanavichit A."/>
            <person name="de Mattos Luiz.A.T."/>
            <person name="Zimmer P.D."/>
            <person name="Malone G."/>
            <person name="Dellagostin O."/>
            <person name="de Oliveira A.C."/>
            <person name="Bevan M."/>
            <person name="Bancroft I."/>
            <person name="Minx P."/>
            <person name="Cordum H."/>
            <person name="Wilson R."/>
            <person name="Cheng Z."/>
            <person name="Jin W."/>
            <person name="Jiang J."/>
            <person name="Leong S.A."/>
            <person name="Iwama H."/>
            <person name="Gojobori T."/>
            <person name="Itoh T."/>
            <person name="Niimura Y."/>
            <person name="Fujii Y."/>
            <person name="Habara T."/>
            <person name="Sakai H."/>
            <person name="Sato Y."/>
            <person name="Wilson G."/>
            <person name="Kumar K."/>
            <person name="McCouch S."/>
            <person name="Juretic N."/>
            <person name="Hoen D."/>
            <person name="Wright S."/>
            <person name="Bruskiewich R."/>
            <person name="Bureau T."/>
            <person name="Miyao A."/>
            <person name="Hirochika H."/>
            <person name="Nishikawa T."/>
            <person name="Kadowaki K."/>
            <person name="Sugiura M."/>
            <person name="Burr B."/>
            <person name="Sasaki T."/>
        </authorList>
    </citation>
    <scope>NUCLEOTIDE SEQUENCE [LARGE SCALE GENOMIC DNA]</scope>
    <source>
        <strain evidence="3">cv. Nipponbare</strain>
    </source>
</reference>
<feature type="compositionally biased region" description="Basic and acidic residues" evidence="1">
    <location>
        <begin position="34"/>
        <end position="50"/>
    </location>
</feature>
<evidence type="ECO:0000313" key="3">
    <source>
        <dbReference type="Proteomes" id="UP000059680"/>
    </source>
</evidence>
<feature type="region of interest" description="Disordered" evidence="1">
    <location>
        <begin position="1"/>
        <end position="73"/>
    </location>
</feature>
<feature type="compositionally biased region" description="Gly residues" evidence="1">
    <location>
        <begin position="13"/>
        <end position="28"/>
    </location>
</feature>
<gene>
    <name evidence="2" type="ordered locus">Os06g0165201</name>
    <name evidence="2" type="ORF">OSNPB_060165201</name>
</gene>
<accession>A0A0P0WTA0</accession>
<dbReference type="EMBL" id="AP014962">
    <property type="protein sequence ID" value="BAS96323.1"/>
    <property type="molecule type" value="Genomic_DNA"/>
</dbReference>
<dbReference type="AlphaFoldDB" id="A0A0P0WTA0"/>
<proteinExistence type="predicted"/>
<dbReference type="InParanoid" id="A0A0P0WTA0"/>